<dbReference type="InterPro" id="IPR044259">
    <property type="entry name" value="CYP37-like"/>
</dbReference>
<keyword evidence="1" id="KW-0793">Thylakoid</keyword>
<dbReference type="PANTHER" id="PTHR47318">
    <property type="entry name" value="PEPTIDYL-PROLYL CIS-TRANS ISOMERASE CYP37, CHLOROPLASTIC"/>
    <property type="match status" value="1"/>
</dbReference>
<protein>
    <submittedName>
        <fullName evidence="2">Uncharacterized protein</fullName>
    </submittedName>
</protein>
<evidence type="ECO:0000313" key="2">
    <source>
        <dbReference type="EMBL" id="CAL1385380.1"/>
    </source>
</evidence>
<dbReference type="EMBL" id="OZ034817">
    <property type="protein sequence ID" value="CAL1385380.1"/>
    <property type="molecule type" value="Genomic_DNA"/>
</dbReference>
<accession>A0AAV2EHF1</accession>
<dbReference type="AlphaFoldDB" id="A0AAV2EHF1"/>
<dbReference type="PANTHER" id="PTHR47318:SF1">
    <property type="entry name" value="PEPTIDYL-PROLYL CIS-TRANS ISOMERASE CYP37, CHLOROPLASTIC"/>
    <property type="match status" value="1"/>
</dbReference>
<evidence type="ECO:0000313" key="3">
    <source>
        <dbReference type="Proteomes" id="UP001497516"/>
    </source>
</evidence>
<keyword evidence="3" id="KW-1185">Reference proteome</keyword>
<dbReference type="InterPro" id="IPR023222">
    <property type="entry name" value="PsbQ-like_dom_sf"/>
</dbReference>
<dbReference type="Proteomes" id="UP001497516">
    <property type="component" value="Chromosome 4"/>
</dbReference>
<organism evidence="2 3">
    <name type="scientific">Linum trigynum</name>
    <dbReference type="NCBI Taxonomy" id="586398"/>
    <lineage>
        <taxon>Eukaryota</taxon>
        <taxon>Viridiplantae</taxon>
        <taxon>Streptophyta</taxon>
        <taxon>Embryophyta</taxon>
        <taxon>Tracheophyta</taxon>
        <taxon>Spermatophyta</taxon>
        <taxon>Magnoliopsida</taxon>
        <taxon>eudicotyledons</taxon>
        <taxon>Gunneridae</taxon>
        <taxon>Pentapetalae</taxon>
        <taxon>rosids</taxon>
        <taxon>fabids</taxon>
        <taxon>Malpighiales</taxon>
        <taxon>Linaceae</taxon>
        <taxon>Linum</taxon>
    </lineage>
</organism>
<name>A0AAV2EHF1_9ROSI</name>
<dbReference type="Gene3D" id="1.20.120.290">
    <property type="entry name" value="Oxygen-evolving enhancer protein 3 (PsbQ), four-helix up-down bundle"/>
    <property type="match status" value="1"/>
</dbReference>
<proteinExistence type="predicted"/>
<reference evidence="2 3" key="1">
    <citation type="submission" date="2024-04" db="EMBL/GenBank/DDBJ databases">
        <authorList>
            <person name="Fracassetti M."/>
        </authorList>
    </citation>
    <scope>NUCLEOTIDE SEQUENCE [LARGE SCALE GENOMIC DNA]</scope>
</reference>
<evidence type="ECO:0000256" key="1">
    <source>
        <dbReference type="ARBA" id="ARBA00023078"/>
    </source>
</evidence>
<gene>
    <name evidence="2" type="ORF">LTRI10_LOCUS26523</name>
</gene>
<sequence>MAFPSLIPASGVHRLSLFSSPSSARTSQHLLLSSSHSSFRFNPTPTLHCPPAAAKRSADYRVQSYPPAKPTSEDMEKVIPFATEAGTPSSRLRNKNLKGLIAAVLMFVQISSPLPYFGWEPFPISPANAVLYLPDTKVRRTGELALRKAIPANANMKAIQDSLEDISYLLRTPQRKPYGTMEGNVKKTP</sequence>